<gene>
    <name evidence="2" type="ORF">E7512_07260</name>
</gene>
<protein>
    <submittedName>
        <fullName evidence="2">GNAT family N-acetyltransferase</fullName>
    </submittedName>
</protein>
<evidence type="ECO:0000259" key="1">
    <source>
        <dbReference type="PROSITE" id="PS51186"/>
    </source>
</evidence>
<name>A0A928KRF3_9FIRM</name>
<dbReference type="PANTHER" id="PTHR13355">
    <property type="entry name" value="GLUCOSAMINE 6-PHOSPHATE N-ACETYLTRANSFERASE"/>
    <property type="match status" value="1"/>
</dbReference>
<dbReference type="SUPFAM" id="SSF55729">
    <property type="entry name" value="Acyl-CoA N-acyltransferases (Nat)"/>
    <property type="match status" value="1"/>
</dbReference>
<accession>A0A928KRF3</accession>
<proteinExistence type="predicted"/>
<sequence length="161" mass="18389">MGKGIMKMIFRNGERSDSAQLIEMRMEYLKEDWGTLTEEQETAIRKQLPDYLERHLGENLTAYVAEENGRLAGTVLMMVVEKLAGPSAINGKTGTLMNVYVRPEYRKLGLGAKLVTMALEDARRKELCHVDLHATVQGKKLYEYLGFERSESHYTPMVFKL</sequence>
<dbReference type="Gene3D" id="3.40.630.30">
    <property type="match status" value="1"/>
</dbReference>
<comment type="caution">
    <text evidence="2">The sequence shown here is derived from an EMBL/GenBank/DDBJ whole genome shotgun (WGS) entry which is preliminary data.</text>
</comment>
<dbReference type="InterPro" id="IPR039143">
    <property type="entry name" value="GNPNAT1-like"/>
</dbReference>
<dbReference type="PANTHER" id="PTHR13355:SF15">
    <property type="entry name" value="GCN5-RELATED N-ACETYLTRANSFERASE 3, CHLOROPLASTIC"/>
    <property type="match status" value="1"/>
</dbReference>
<dbReference type="InterPro" id="IPR016181">
    <property type="entry name" value="Acyl_CoA_acyltransferase"/>
</dbReference>
<evidence type="ECO:0000313" key="3">
    <source>
        <dbReference type="Proteomes" id="UP000754750"/>
    </source>
</evidence>
<reference evidence="2" key="1">
    <citation type="submission" date="2019-04" db="EMBL/GenBank/DDBJ databases">
        <title>Evolution of Biomass-Degrading Anaerobic Consortia Revealed by Metagenomics.</title>
        <authorList>
            <person name="Peng X."/>
        </authorList>
    </citation>
    <scope>NUCLEOTIDE SEQUENCE</scope>
    <source>
        <strain evidence="2">SIG551</strain>
    </source>
</reference>
<dbReference type="Pfam" id="PF00583">
    <property type="entry name" value="Acetyltransf_1"/>
    <property type="match status" value="1"/>
</dbReference>
<feature type="domain" description="N-acetyltransferase" evidence="1">
    <location>
        <begin position="8"/>
        <end position="161"/>
    </location>
</feature>
<dbReference type="InterPro" id="IPR000182">
    <property type="entry name" value="GNAT_dom"/>
</dbReference>
<dbReference type="Proteomes" id="UP000754750">
    <property type="component" value="Unassembled WGS sequence"/>
</dbReference>
<dbReference type="AlphaFoldDB" id="A0A928KRF3"/>
<evidence type="ECO:0000313" key="2">
    <source>
        <dbReference type="EMBL" id="MBE6833362.1"/>
    </source>
</evidence>
<dbReference type="EMBL" id="SVNY01000003">
    <property type="protein sequence ID" value="MBE6833362.1"/>
    <property type="molecule type" value="Genomic_DNA"/>
</dbReference>
<organism evidence="2 3">
    <name type="scientific">Faecalispora sporosphaeroides</name>
    <dbReference type="NCBI Taxonomy" id="1549"/>
    <lineage>
        <taxon>Bacteria</taxon>
        <taxon>Bacillati</taxon>
        <taxon>Bacillota</taxon>
        <taxon>Clostridia</taxon>
        <taxon>Eubacteriales</taxon>
        <taxon>Oscillospiraceae</taxon>
        <taxon>Faecalispora</taxon>
    </lineage>
</organism>
<dbReference type="PROSITE" id="PS51186">
    <property type="entry name" value="GNAT"/>
    <property type="match status" value="1"/>
</dbReference>
<dbReference type="GO" id="GO:0008080">
    <property type="term" value="F:N-acetyltransferase activity"/>
    <property type="evidence" value="ECO:0007669"/>
    <property type="project" value="TreeGrafter"/>
</dbReference>
<dbReference type="CDD" id="cd04301">
    <property type="entry name" value="NAT_SF"/>
    <property type="match status" value="1"/>
</dbReference>